<feature type="transmembrane region" description="Helical" evidence="17">
    <location>
        <begin position="307"/>
        <end position="324"/>
    </location>
</feature>
<keyword evidence="15 17" id="KW-0472">Membrane</keyword>
<sequence>MFYKNYSICFISFIFLFMYSMMNFIFMIYFIMNDLVYFFEWEIISLNSVNVVMSILLDWMSLLFMMFVCLISSVVIYYSKSYMSSELNLDRFIILVLLFVFSMILLIISPNMISILLGWDGLGLVSYCLVIYYQNLKSYNAGMLTALTNRIGDVFILMVISWLLNYGGWNYIFYLNFMKNDLVMEIIGVMIILAAMTKSAQIPFSSWLPAAMAAPTPVSALVHSSTLVTAGVYLLIRFNMLLVDMFFFKILLLLSILTMFMAGVSANYEFDLKKIIALSTLSQLGLMMSILSMGFPELAFFHLLTHAMFKAMLFMCAGVVIHMMNDIQDIRYMGGVSLFIPLTSLCLNISNMALCGIPFLAGFYSKDLILEMVSFSSLNFLVFFFYYISTGLTMFYTFRLIMYTMIMDFNLLSIYNLYDEDFIMLKSMMVLLFMSVISGSFLSWMIFSWPYMIYLPFNLKLMVIYVSLLGGFLGYLISSMNIYSVNKILMTYNLSNFLCLMWFMPNLSTYGVVYYFLNLGQNLVKNIDLGWSEIYSGQGMVIIMKNYSIFYNMFQMNNMKIYLFSFILWMFMMLMLILLFI</sequence>
<feature type="transmembrane region" description="Helical" evidence="17">
    <location>
        <begin position="430"/>
        <end position="451"/>
    </location>
</feature>
<feature type="domain" description="NADH:quinone oxidoreductase/Mrp antiporter transmembrane" evidence="18">
    <location>
        <begin position="109"/>
        <end position="385"/>
    </location>
</feature>
<dbReference type="GeneID" id="16217094"/>
<keyword evidence="5 17" id="KW-0813">Transport</keyword>
<dbReference type="GO" id="GO:0015990">
    <property type="term" value="P:electron transport coupled proton transport"/>
    <property type="evidence" value="ECO:0007669"/>
    <property type="project" value="TreeGrafter"/>
</dbReference>
<dbReference type="EC" id="7.1.1.2" evidence="3 17"/>
<dbReference type="GO" id="GO:0005743">
    <property type="term" value="C:mitochondrial inner membrane"/>
    <property type="evidence" value="ECO:0007669"/>
    <property type="project" value="UniProtKB-SubCell"/>
</dbReference>
<feature type="domain" description="NADH dehydrogenase subunit 5 C-terminal" evidence="20">
    <location>
        <begin position="396"/>
        <end position="577"/>
    </location>
</feature>
<reference evidence="21" key="2">
    <citation type="journal article" date="2014" name="Gene">
        <title>Complete mitochondrial genome of the atlas moth, Attacus atlas (Lepidoptera: Saturniidae) and the phylogenetic relationship of Saturniidae species.</title>
        <authorList>
            <person name="Chen M.M."/>
            <person name="Li Y."/>
            <person name="Chen M."/>
            <person name="Wang H."/>
            <person name="Li Q."/>
            <person name="Xia R.X."/>
            <person name="Zeng C.Y."/>
            <person name="Li Y.P."/>
            <person name="Liu Y.Q."/>
            <person name="Qin L."/>
        </authorList>
    </citation>
    <scope>NUCLEOTIDE SEQUENCE</scope>
    <source>
        <strain evidence="21">SYAU01</strain>
    </source>
</reference>
<evidence type="ECO:0000256" key="8">
    <source>
        <dbReference type="ARBA" id="ARBA00022792"/>
    </source>
</evidence>
<evidence type="ECO:0000256" key="16">
    <source>
        <dbReference type="ARBA" id="ARBA00049551"/>
    </source>
</evidence>
<evidence type="ECO:0000256" key="4">
    <source>
        <dbReference type="ARBA" id="ARBA00021096"/>
    </source>
</evidence>
<dbReference type="Pfam" id="PF00361">
    <property type="entry name" value="Proton_antipo_M"/>
    <property type="match status" value="1"/>
</dbReference>
<keyword evidence="9" id="KW-1278">Translocase</keyword>
<feature type="transmembrane region" description="Helical" evidence="17">
    <location>
        <begin position="497"/>
        <end position="517"/>
    </location>
</feature>
<accession>S5FLF3</accession>
<evidence type="ECO:0000256" key="12">
    <source>
        <dbReference type="ARBA" id="ARBA00023027"/>
    </source>
</evidence>
<protein>
    <recommendedName>
        <fullName evidence="4 17">NADH-ubiquinone oxidoreductase chain 5</fullName>
        <ecNumber evidence="3 17">7.1.1.2</ecNumber>
    </recommendedName>
</protein>
<evidence type="ECO:0000256" key="9">
    <source>
        <dbReference type="ARBA" id="ARBA00022967"/>
    </source>
</evidence>
<feature type="transmembrane region" description="Helical" evidence="17">
    <location>
        <begin position="274"/>
        <end position="295"/>
    </location>
</feature>
<dbReference type="InterPro" id="IPR003945">
    <property type="entry name" value="NU5C-like"/>
</dbReference>
<feature type="transmembrane region" description="Helical" evidence="17">
    <location>
        <begin position="537"/>
        <end position="554"/>
    </location>
</feature>
<keyword evidence="14 17" id="KW-0496">Mitochondrion</keyword>
<evidence type="ECO:0000256" key="5">
    <source>
        <dbReference type="ARBA" id="ARBA00022448"/>
    </source>
</evidence>
<dbReference type="GO" id="GO:0042773">
    <property type="term" value="P:ATP synthesis coupled electron transport"/>
    <property type="evidence" value="ECO:0007669"/>
    <property type="project" value="InterPro"/>
</dbReference>
<evidence type="ECO:0000256" key="17">
    <source>
        <dbReference type="RuleBase" id="RU003404"/>
    </source>
</evidence>
<evidence type="ECO:0000256" key="6">
    <source>
        <dbReference type="ARBA" id="ARBA00022660"/>
    </source>
</evidence>
<dbReference type="Pfam" id="PF00662">
    <property type="entry name" value="Proton_antipo_N"/>
    <property type="match status" value="1"/>
</dbReference>
<dbReference type="InterPro" id="IPR001516">
    <property type="entry name" value="Proton_antipo_N"/>
</dbReference>
<dbReference type="PANTHER" id="PTHR42829:SF2">
    <property type="entry name" value="NADH-UBIQUINONE OXIDOREDUCTASE CHAIN 5"/>
    <property type="match status" value="1"/>
</dbReference>
<feature type="transmembrane region" description="Helical" evidence="17">
    <location>
        <begin position="154"/>
        <end position="175"/>
    </location>
</feature>
<comment type="subcellular location">
    <subcellularLocation>
        <location evidence="2">Mitochondrion inner membrane</location>
        <topology evidence="2">Multi-pass membrane protein</topology>
    </subcellularLocation>
</comment>
<feature type="transmembrane region" description="Helical" evidence="17">
    <location>
        <begin position="62"/>
        <end position="79"/>
    </location>
</feature>
<dbReference type="PRINTS" id="PR01434">
    <property type="entry name" value="NADHDHGNASE5"/>
</dbReference>
<evidence type="ECO:0000256" key="13">
    <source>
        <dbReference type="ARBA" id="ARBA00023075"/>
    </source>
</evidence>
<organism evidence="21">
    <name type="scientific">Attacus atlas</name>
    <name type="common">Atlas moth</name>
    <name type="synonym">Phalaena atlas</name>
    <dbReference type="NCBI Taxonomy" id="63978"/>
    <lineage>
        <taxon>Eukaryota</taxon>
        <taxon>Metazoa</taxon>
        <taxon>Ecdysozoa</taxon>
        <taxon>Arthropoda</taxon>
        <taxon>Hexapoda</taxon>
        <taxon>Insecta</taxon>
        <taxon>Pterygota</taxon>
        <taxon>Neoptera</taxon>
        <taxon>Endopterygota</taxon>
        <taxon>Lepidoptera</taxon>
        <taxon>Glossata</taxon>
        <taxon>Ditrysia</taxon>
        <taxon>Bombycoidea</taxon>
        <taxon>Saturniidae</taxon>
        <taxon>Saturniinae</taxon>
        <taxon>Attacini</taxon>
        <taxon>Attacus</taxon>
    </lineage>
</organism>
<geneLocation type="mitochondrion" evidence="21"/>
<keyword evidence="7 17" id="KW-0812">Transmembrane</keyword>
<evidence type="ECO:0000256" key="7">
    <source>
        <dbReference type="ARBA" id="ARBA00022692"/>
    </source>
</evidence>
<dbReference type="Pfam" id="PF06455">
    <property type="entry name" value="NADH5_C"/>
    <property type="match status" value="1"/>
</dbReference>
<evidence type="ECO:0000256" key="1">
    <source>
        <dbReference type="ARBA" id="ARBA00003257"/>
    </source>
</evidence>
<feature type="transmembrane region" description="Helical" evidence="17">
    <location>
        <begin position="561"/>
        <end position="580"/>
    </location>
</feature>
<evidence type="ECO:0000256" key="14">
    <source>
        <dbReference type="ARBA" id="ARBA00023128"/>
    </source>
</evidence>
<feature type="transmembrane region" description="Helical" evidence="17">
    <location>
        <begin position="463"/>
        <end position="485"/>
    </location>
</feature>
<evidence type="ECO:0000259" key="19">
    <source>
        <dbReference type="Pfam" id="PF00662"/>
    </source>
</evidence>
<gene>
    <name evidence="21" type="primary">ND5</name>
</gene>
<feature type="transmembrane region" description="Helical" evidence="17">
    <location>
        <begin position="7"/>
        <end position="32"/>
    </location>
</feature>
<comment type="function">
    <text evidence="17">Core subunit of the mitochondrial membrane respiratory chain NADH dehydrogenase (Complex I) which catalyzes electron transfer from NADH through the respiratory chain, using ubiquinone as an electron acceptor. Essential for the catalytic activity and assembly of complex I.</text>
</comment>
<dbReference type="GO" id="GO:0003954">
    <property type="term" value="F:NADH dehydrogenase activity"/>
    <property type="evidence" value="ECO:0007669"/>
    <property type="project" value="TreeGrafter"/>
</dbReference>
<dbReference type="InterPro" id="IPR010934">
    <property type="entry name" value="NADH_DH_su5_C"/>
</dbReference>
<proteinExistence type="inferred from homology"/>
<dbReference type="PANTHER" id="PTHR42829">
    <property type="entry name" value="NADH-UBIQUINONE OXIDOREDUCTASE CHAIN 5"/>
    <property type="match status" value="1"/>
</dbReference>
<evidence type="ECO:0000256" key="3">
    <source>
        <dbReference type="ARBA" id="ARBA00012944"/>
    </source>
</evidence>
<feature type="transmembrane region" description="Helical" evidence="17">
    <location>
        <begin position="182"/>
        <end position="200"/>
    </location>
</feature>
<dbReference type="InterPro" id="IPR001750">
    <property type="entry name" value="ND/Mrp_TM"/>
</dbReference>
<keyword evidence="10" id="KW-0249">Electron transport</keyword>
<dbReference type="GO" id="GO:0008137">
    <property type="term" value="F:NADH dehydrogenase (ubiquinone) activity"/>
    <property type="evidence" value="ECO:0007669"/>
    <property type="project" value="UniProtKB-EC"/>
</dbReference>
<feature type="transmembrane region" description="Helical" evidence="17">
    <location>
        <begin position="91"/>
        <end position="108"/>
    </location>
</feature>
<keyword evidence="13 17" id="KW-0830">Ubiquinone</keyword>
<feature type="transmembrane region" description="Helical" evidence="17">
    <location>
        <begin position="336"/>
        <end position="361"/>
    </location>
</feature>
<dbReference type="RefSeq" id="YP_008239386.1">
    <property type="nucleotide sequence ID" value="NC_021770.1"/>
</dbReference>
<evidence type="ECO:0000256" key="2">
    <source>
        <dbReference type="ARBA" id="ARBA00004448"/>
    </source>
</evidence>
<evidence type="ECO:0000256" key="11">
    <source>
        <dbReference type="ARBA" id="ARBA00022989"/>
    </source>
</evidence>
<dbReference type="PRINTS" id="PR01435">
    <property type="entry name" value="NPOXDRDTASE5"/>
</dbReference>
<keyword evidence="8" id="KW-0999">Mitochondrion inner membrane</keyword>
<evidence type="ECO:0000256" key="10">
    <source>
        <dbReference type="ARBA" id="ARBA00022982"/>
    </source>
</evidence>
<feature type="transmembrane region" description="Helical" evidence="17">
    <location>
        <begin position="115"/>
        <end position="134"/>
    </location>
</feature>
<dbReference type="AlphaFoldDB" id="S5FLF3"/>
<comment type="function">
    <text evidence="1">Core subunit of the mitochondrial membrane respiratory chain NADH dehydrogenase (Complex I) that is believed to belong to the minimal assembly required for catalysis. Complex I functions in the transfer of electrons from NADH to the respiratory chain. The immediate electron acceptor for the enzyme is believed to be ubiquinone.</text>
</comment>
<keyword evidence="12 17" id="KW-0520">NAD</keyword>
<evidence type="ECO:0000313" key="21">
    <source>
        <dbReference type="EMBL" id="AGQ46302.1"/>
    </source>
</evidence>
<keyword evidence="6" id="KW-0679">Respiratory chain</keyword>
<reference evidence="21" key="1">
    <citation type="submission" date="2013-05" db="EMBL/GenBank/DDBJ databases">
        <authorList>
            <person name="Liu Y.-Q."/>
        </authorList>
    </citation>
    <scope>NUCLEOTIDE SEQUENCE</scope>
    <source>
        <strain evidence="21">SYAU01</strain>
    </source>
</reference>
<feature type="transmembrane region" description="Helical" evidence="17">
    <location>
        <begin position="220"/>
        <end position="238"/>
    </location>
</feature>
<evidence type="ECO:0000259" key="18">
    <source>
        <dbReference type="Pfam" id="PF00361"/>
    </source>
</evidence>
<feature type="transmembrane region" description="Helical" evidence="17">
    <location>
        <begin position="250"/>
        <end position="268"/>
    </location>
</feature>
<dbReference type="CTD" id="4540"/>
<feature type="domain" description="NADH-Ubiquinone oxidoreductase (complex I) chain 5 N-terminal" evidence="19">
    <location>
        <begin position="44"/>
        <end position="92"/>
    </location>
</feature>
<keyword evidence="11 17" id="KW-1133">Transmembrane helix</keyword>
<name>S5FLF3_ATTAT</name>
<evidence type="ECO:0000256" key="15">
    <source>
        <dbReference type="ARBA" id="ARBA00023136"/>
    </source>
</evidence>
<comment type="catalytic activity">
    <reaction evidence="16 17">
        <text>a ubiquinone + NADH + 5 H(+)(in) = a ubiquinol + NAD(+) + 4 H(+)(out)</text>
        <dbReference type="Rhea" id="RHEA:29091"/>
        <dbReference type="Rhea" id="RHEA-COMP:9565"/>
        <dbReference type="Rhea" id="RHEA-COMP:9566"/>
        <dbReference type="ChEBI" id="CHEBI:15378"/>
        <dbReference type="ChEBI" id="CHEBI:16389"/>
        <dbReference type="ChEBI" id="CHEBI:17976"/>
        <dbReference type="ChEBI" id="CHEBI:57540"/>
        <dbReference type="ChEBI" id="CHEBI:57945"/>
        <dbReference type="EC" id="7.1.1.2"/>
    </reaction>
</comment>
<dbReference type="EMBL" id="KF006326">
    <property type="protein sequence ID" value="AGQ46302.1"/>
    <property type="molecule type" value="Genomic_DNA"/>
</dbReference>
<evidence type="ECO:0000259" key="20">
    <source>
        <dbReference type="Pfam" id="PF06455"/>
    </source>
</evidence>
<comment type="similarity">
    <text evidence="17">Belongs to the complex I subunit 5 family.</text>
</comment>